<keyword evidence="6" id="KW-1185">Reference proteome</keyword>
<dbReference type="EMBL" id="BSPQ01000019">
    <property type="protein sequence ID" value="GLS92134.1"/>
    <property type="molecule type" value="Genomic_DNA"/>
</dbReference>
<keyword evidence="2 3" id="KW-0732">Signal</keyword>
<evidence type="ECO:0000256" key="3">
    <source>
        <dbReference type="SAM" id="SignalP"/>
    </source>
</evidence>
<dbReference type="Proteomes" id="UP001157353">
    <property type="component" value="Unassembled WGS sequence"/>
</dbReference>
<dbReference type="PANTHER" id="PTHR35936:SF25">
    <property type="entry name" value="ABC TRANSPORTER SUBSTRATE-BINDING PROTEIN"/>
    <property type="match status" value="1"/>
</dbReference>
<evidence type="ECO:0000256" key="1">
    <source>
        <dbReference type="ARBA" id="ARBA00010333"/>
    </source>
</evidence>
<reference evidence="6" key="1">
    <citation type="journal article" date="2019" name="Int. J. Syst. Evol. Microbiol.">
        <title>The Global Catalogue of Microorganisms (GCM) 10K type strain sequencing project: providing services to taxonomists for standard genome sequencing and annotation.</title>
        <authorList>
            <consortium name="The Broad Institute Genomics Platform"/>
            <consortium name="The Broad Institute Genome Sequencing Center for Infectious Disease"/>
            <person name="Wu L."/>
            <person name="Ma J."/>
        </authorList>
    </citation>
    <scope>NUCLEOTIDE SEQUENCE [LARGE SCALE GENOMIC DNA]</scope>
    <source>
        <strain evidence="6">NBRC 103166</strain>
    </source>
</reference>
<evidence type="ECO:0000259" key="4">
    <source>
        <dbReference type="SMART" id="SM00062"/>
    </source>
</evidence>
<dbReference type="SMART" id="SM00062">
    <property type="entry name" value="PBPb"/>
    <property type="match status" value="1"/>
</dbReference>
<dbReference type="SUPFAM" id="SSF53850">
    <property type="entry name" value="Periplasmic binding protein-like II"/>
    <property type="match status" value="1"/>
</dbReference>
<protein>
    <submittedName>
        <fullName evidence="5">Amino acid ABC transporter substrate-binding protein</fullName>
    </submittedName>
</protein>
<comment type="caution">
    <text evidence="5">The sequence shown here is derived from an EMBL/GenBank/DDBJ whole genome shotgun (WGS) entry which is preliminary data.</text>
</comment>
<feature type="chain" id="PRO_5045911633" evidence="3">
    <location>
        <begin position="26"/>
        <end position="248"/>
    </location>
</feature>
<dbReference type="InterPro" id="IPR001638">
    <property type="entry name" value="Solute-binding_3/MltF_N"/>
</dbReference>
<dbReference type="Pfam" id="PF00497">
    <property type="entry name" value="SBP_bac_3"/>
    <property type="match status" value="1"/>
</dbReference>
<feature type="domain" description="Solute-binding protein family 3/N-terminal" evidence="4">
    <location>
        <begin position="27"/>
        <end position="248"/>
    </location>
</feature>
<gene>
    <name evidence="5" type="ORF">GCM10007916_32040</name>
</gene>
<dbReference type="Gene3D" id="3.40.190.10">
    <property type="entry name" value="Periplasmic binding protein-like II"/>
    <property type="match status" value="2"/>
</dbReference>
<evidence type="ECO:0000313" key="6">
    <source>
        <dbReference type="Proteomes" id="UP001157353"/>
    </source>
</evidence>
<sequence length="248" mass="28380">MKYSKNWLITAIVFIALPFTQTSPAETLRVMLHTGSFPPYFFEEGDQRTGTIKDIFTAISQETGDSIEYVRVPFKRALRLFENGEIDIEPMTNPIWRQNSSIQSVYSIPFTASEDVIIFQADKYIAVHSGDDLLGKRLGVVQGYSYPAYQAYFAAGRIKAAPFHDENKLIQLLIAKRLDQALINKDFAQYQIKNENLTGQLKIGEPYSVLDMMIRFHPSKAHVLPRFNKALKKLLKSGSINNIYNRYR</sequence>
<comment type="similarity">
    <text evidence="1">Belongs to the bacterial solute-binding protein 3 family.</text>
</comment>
<evidence type="ECO:0000313" key="5">
    <source>
        <dbReference type="EMBL" id="GLS92134.1"/>
    </source>
</evidence>
<name>A0ABQ6E3V3_9GAMM</name>
<organism evidence="5 6">
    <name type="scientific">Psychromonas marina</name>
    <dbReference type="NCBI Taxonomy" id="88364"/>
    <lineage>
        <taxon>Bacteria</taxon>
        <taxon>Pseudomonadati</taxon>
        <taxon>Pseudomonadota</taxon>
        <taxon>Gammaproteobacteria</taxon>
        <taxon>Alteromonadales</taxon>
        <taxon>Psychromonadaceae</taxon>
        <taxon>Psychromonas</taxon>
    </lineage>
</organism>
<dbReference type="PANTHER" id="PTHR35936">
    <property type="entry name" value="MEMBRANE-BOUND LYTIC MUREIN TRANSGLYCOSYLASE F"/>
    <property type="match status" value="1"/>
</dbReference>
<feature type="signal peptide" evidence="3">
    <location>
        <begin position="1"/>
        <end position="25"/>
    </location>
</feature>
<evidence type="ECO:0000256" key="2">
    <source>
        <dbReference type="ARBA" id="ARBA00022729"/>
    </source>
</evidence>
<dbReference type="RefSeq" id="WP_284205230.1">
    <property type="nucleotide sequence ID" value="NZ_BSPQ01000019.1"/>
</dbReference>
<accession>A0ABQ6E3V3</accession>
<proteinExistence type="inferred from homology"/>